<keyword evidence="1" id="KW-1133">Transmembrane helix</keyword>
<comment type="caution">
    <text evidence="2">The sequence shown here is derived from an EMBL/GenBank/DDBJ whole genome shotgun (WGS) entry which is preliminary data.</text>
</comment>
<dbReference type="EMBL" id="JACHXY010000001">
    <property type="protein sequence ID" value="MBB3156460.1"/>
    <property type="molecule type" value="Genomic_DNA"/>
</dbReference>
<dbReference type="InterPro" id="IPR007354">
    <property type="entry name" value="CruF-like"/>
</dbReference>
<feature type="transmembrane region" description="Helical" evidence="1">
    <location>
        <begin position="240"/>
        <end position="258"/>
    </location>
</feature>
<feature type="transmembrane region" description="Helical" evidence="1">
    <location>
        <begin position="278"/>
        <end position="296"/>
    </location>
</feature>
<keyword evidence="1" id="KW-0472">Membrane</keyword>
<evidence type="ECO:0000313" key="2">
    <source>
        <dbReference type="EMBL" id="MBB3156460.1"/>
    </source>
</evidence>
<reference evidence="2 3" key="1">
    <citation type="submission" date="2020-08" db="EMBL/GenBank/DDBJ databases">
        <title>Genomic Encyclopedia of Type Strains, Phase III (KMG-III): the genomes of soil and plant-associated and newly described type strains.</title>
        <authorList>
            <person name="Whitman W."/>
        </authorList>
    </citation>
    <scope>NUCLEOTIDE SEQUENCE [LARGE SCALE GENOMIC DNA]</scope>
    <source>
        <strain evidence="2 3">CECT 8356</strain>
    </source>
</reference>
<sequence length="308" mass="33337">MSTTSAPIGRTSDMSRGGRKHKGVNGLLWALTGLAMAAAILLPLVTHNSAYVYALLLTFPFAIIHGIRRYGWRRLSAFFVITFVVSNFFENLSIASGFPFGNYHYTGSLKLFEVPLSIGLIYFGLGYIAWITASALLDRADETLASGSRAGRINTVALPLLAGAIMTMFDVGSDSSASTVNHTWVWEDGGGFFGVPYTNYLGWWFVTYSFFQIMALILRRTGPVPTSAHATPRSHFVQPVLIYGSLGLASVSNFMVIPDGIVTDQAGTTWSVAAMNETLMTVNIFSLVFVAILGLVKIAHLKTDAPAS</sequence>
<dbReference type="Proteomes" id="UP000543579">
    <property type="component" value="Unassembled WGS sequence"/>
</dbReference>
<organism evidence="2 3">
    <name type="scientific">Microbacterium proteolyticum</name>
    <dbReference type="NCBI Taxonomy" id="1572644"/>
    <lineage>
        <taxon>Bacteria</taxon>
        <taxon>Bacillati</taxon>
        <taxon>Actinomycetota</taxon>
        <taxon>Actinomycetes</taxon>
        <taxon>Micrococcales</taxon>
        <taxon>Microbacteriaceae</taxon>
        <taxon>Microbacterium</taxon>
    </lineage>
</organism>
<protein>
    <submittedName>
        <fullName evidence="2">Putative membrane protein</fullName>
    </submittedName>
</protein>
<name>A0A7W5GE31_9MICO</name>
<evidence type="ECO:0000313" key="3">
    <source>
        <dbReference type="Proteomes" id="UP000543579"/>
    </source>
</evidence>
<proteinExistence type="predicted"/>
<feature type="transmembrane region" description="Helical" evidence="1">
    <location>
        <begin position="114"/>
        <end position="137"/>
    </location>
</feature>
<dbReference type="AlphaFoldDB" id="A0A7W5GE31"/>
<keyword evidence="1" id="KW-0812">Transmembrane</keyword>
<feature type="transmembrane region" description="Helical" evidence="1">
    <location>
        <begin position="75"/>
        <end position="94"/>
    </location>
</feature>
<dbReference type="PANTHER" id="PTHR39419:SF1">
    <property type="entry name" value="SLL0814 PROTEIN"/>
    <property type="match status" value="1"/>
</dbReference>
<evidence type="ECO:0000256" key="1">
    <source>
        <dbReference type="SAM" id="Phobius"/>
    </source>
</evidence>
<dbReference type="Pfam" id="PF04240">
    <property type="entry name" value="Caroten_synth"/>
    <property type="match status" value="1"/>
</dbReference>
<gene>
    <name evidence="2" type="ORF">FHS07_000144</name>
</gene>
<dbReference type="RefSeq" id="WP_183418010.1">
    <property type="nucleotide sequence ID" value="NZ_JACHXY010000001.1"/>
</dbReference>
<feature type="transmembrane region" description="Helical" evidence="1">
    <location>
        <begin position="24"/>
        <end position="44"/>
    </location>
</feature>
<feature type="transmembrane region" description="Helical" evidence="1">
    <location>
        <begin position="50"/>
        <end position="68"/>
    </location>
</feature>
<dbReference type="PANTHER" id="PTHR39419">
    <property type="entry name" value="SLL0814 PROTEIN"/>
    <property type="match status" value="1"/>
</dbReference>
<accession>A0A7W5GE31</accession>
<feature type="transmembrane region" description="Helical" evidence="1">
    <location>
        <begin position="149"/>
        <end position="169"/>
    </location>
</feature>